<protein>
    <recommendedName>
        <fullName evidence="2">B12-binding domain-containing protein</fullName>
    </recommendedName>
</protein>
<dbReference type="GO" id="GO:0046872">
    <property type="term" value="F:metal ion binding"/>
    <property type="evidence" value="ECO:0007669"/>
    <property type="project" value="InterPro"/>
</dbReference>
<dbReference type="Gene3D" id="3.40.50.280">
    <property type="entry name" value="Cobalamin-binding domain"/>
    <property type="match status" value="1"/>
</dbReference>
<reference evidence="1" key="1">
    <citation type="journal article" date="2014" name="Front. Microbiol.">
        <title>High frequency of phylogenetically diverse reductive dehalogenase-homologous genes in deep subseafloor sedimentary metagenomes.</title>
        <authorList>
            <person name="Kawai M."/>
            <person name="Futagami T."/>
            <person name="Toyoda A."/>
            <person name="Takaki Y."/>
            <person name="Nishi S."/>
            <person name="Hori S."/>
            <person name="Arai W."/>
            <person name="Tsubouchi T."/>
            <person name="Morono Y."/>
            <person name="Uchiyama I."/>
            <person name="Ito T."/>
            <person name="Fujiyama A."/>
            <person name="Inagaki F."/>
            <person name="Takami H."/>
        </authorList>
    </citation>
    <scope>NUCLEOTIDE SEQUENCE</scope>
    <source>
        <strain evidence="1">Expedition CK06-06</strain>
    </source>
</reference>
<sequence>MKGGMEILRPILAEKNIKGIGTVVIGTVKGDLHDIGKNLVRMM</sequence>
<dbReference type="InterPro" id="IPR036724">
    <property type="entry name" value="Cobalamin-bd_sf"/>
</dbReference>
<evidence type="ECO:0000313" key="1">
    <source>
        <dbReference type="EMBL" id="GAH03035.1"/>
    </source>
</evidence>
<accession>X1D453</accession>
<dbReference type="AlphaFoldDB" id="X1D453"/>
<gene>
    <name evidence="1" type="ORF">S01H4_45943</name>
</gene>
<comment type="caution">
    <text evidence="1">The sequence shown here is derived from an EMBL/GenBank/DDBJ whole genome shotgun (WGS) entry which is preliminary data.</text>
</comment>
<dbReference type="SUPFAM" id="SSF52242">
    <property type="entry name" value="Cobalamin (vitamin B12)-binding domain"/>
    <property type="match status" value="1"/>
</dbReference>
<feature type="non-terminal residue" evidence="1">
    <location>
        <position position="43"/>
    </location>
</feature>
<evidence type="ECO:0008006" key="2">
    <source>
        <dbReference type="Google" id="ProtNLM"/>
    </source>
</evidence>
<name>X1D453_9ZZZZ</name>
<dbReference type="EMBL" id="BART01025620">
    <property type="protein sequence ID" value="GAH03035.1"/>
    <property type="molecule type" value="Genomic_DNA"/>
</dbReference>
<dbReference type="GO" id="GO:0031419">
    <property type="term" value="F:cobalamin binding"/>
    <property type="evidence" value="ECO:0007669"/>
    <property type="project" value="InterPro"/>
</dbReference>
<proteinExistence type="predicted"/>
<organism evidence="1">
    <name type="scientific">marine sediment metagenome</name>
    <dbReference type="NCBI Taxonomy" id="412755"/>
    <lineage>
        <taxon>unclassified sequences</taxon>
        <taxon>metagenomes</taxon>
        <taxon>ecological metagenomes</taxon>
    </lineage>
</organism>